<organism evidence="1">
    <name type="scientific">Ixodes ricinus</name>
    <name type="common">Common tick</name>
    <name type="synonym">Acarus ricinus</name>
    <dbReference type="NCBI Taxonomy" id="34613"/>
    <lineage>
        <taxon>Eukaryota</taxon>
        <taxon>Metazoa</taxon>
        <taxon>Ecdysozoa</taxon>
        <taxon>Arthropoda</taxon>
        <taxon>Chelicerata</taxon>
        <taxon>Arachnida</taxon>
        <taxon>Acari</taxon>
        <taxon>Parasitiformes</taxon>
        <taxon>Ixodida</taxon>
        <taxon>Ixodoidea</taxon>
        <taxon>Ixodidae</taxon>
        <taxon>Ixodinae</taxon>
        <taxon>Ixodes</taxon>
    </lineage>
</organism>
<accession>A0A147BF51</accession>
<evidence type="ECO:0000313" key="1">
    <source>
        <dbReference type="EMBL" id="JAR89440.1"/>
    </source>
</evidence>
<reference evidence="1" key="1">
    <citation type="journal article" date="2018" name="PLoS Negl. Trop. Dis.">
        <title>Sialome diversity of ticks revealed by RNAseq of single tick salivary glands.</title>
        <authorList>
            <person name="Perner J."/>
            <person name="Kropackova S."/>
            <person name="Kopacek P."/>
            <person name="Ribeiro J.M."/>
        </authorList>
    </citation>
    <scope>NUCLEOTIDE SEQUENCE</scope>
    <source>
        <strain evidence="1">Siblings of single egg batch collected in Ceske Budejovice</strain>
        <tissue evidence="1">Salivary glands</tissue>
    </source>
</reference>
<sequence>PVPRQVALHCDSPREHWQPGVGTLQRRRHLHLLVLFARTSTSIRRHNTPAFVTSFFATSEPLSMRWRNGLYTDQSETRCRHRSKVVFLSTSARSVGRSFAPWERAARDSSPCVCGTPSISLTSKCLGWS</sequence>
<dbReference type="EMBL" id="GEGO01005964">
    <property type="protein sequence ID" value="JAR89440.1"/>
    <property type="molecule type" value="Transcribed_RNA"/>
</dbReference>
<proteinExistence type="predicted"/>
<protein>
    <submittedName>
        <fullName evidence="1">Uncharacterized protein</fullName>
    </submittedName>
</protein>
<name>A0A147BF51_IXORI</name>
<dbReference type="AlphaFoldDB" id="A0A147BF51"/>
<feature type="non-terminal residue" evidence="1">
    <location>
        <position position="1"/>
    </location>
</feature>